<evidence type="ECO:0000313" key="1">
    <source>
        <dbReference type="EMBL" id="KAK3885548.1"/>
    </source>
</evidence>
<protein>
    <submittedName>
        <fullName evidence="1">Uncharacterized protein</fullName>
    </submittedName>
</protein>
<proteinExistence type="predicted"/>
<reference evidence="1" key="1">
    <citation type="submission" date="2023-10" db="EMBL/GenBank/DDBJ databases">
        <title>Genome assemblies of two species of porcelain crab, Petrolisthes cinctipes and Petrolisthes manimaculis (Anomura: Porcellanidae).</title>
        <authorList>
            <person name="Angst P."/>
        </authorList>
    </citation>
    <scope>NUCLEOTIDE SEQUENCE</scope>
    <source>
        <strain evidence="1">PB745_01</strain>
        <tissue evidence="1">Gill</tissue>
    </source>
</reference>
<keyword evidence="2" id="KW-1185">Reference proteome</keyword>
<name>A0AAE1KVJ0_PETCI</name>
<sequence>MDGGGPPAPGGDYENPVTEGIEYILEKDNVSLIGVKGDGLQDTFIIDEEAGPFTFSDNEVVLHIEEVPSTSASTMPAGGADTGGEDDVYLSPLPPWLNPSLCGGTSGNEAQARTLMEEMTRACRAHTAACKAMEDFCRYRLNQIKKQ</sequence>
<dbReference type="Proteomes" id="UP001286313">
    <property type="component" value="Unassembled WGS sequence"/>
</dbReference>
<comment type="caution">
    <text evidence="1">The sequence shown here is derived from an EMBL/GenBank/DDBJ whole genome shotgun (WGS) entry which is preliminary data.</text>
</comment>
<dbReference type="EMBL" id="JAWQEG010000791">
    <property type="protein sequence ID" value="KAK3885548.1"/>
    <property type="molecule type" value="Genomic_DNA"/>
</dbReference>
<dbReference type="AlphaFoldDB" id="A0AAE1KVJ0"/>
<organism evidence="1 2">
    <name type="scientific">Petrolisthes cinctipes</name>
    <name type="common">Flat porcelain crab</name>
    <dbReference type="NCBI Taxonomy" id="88211"/>
    <lineage>
        <taxon>Eukaryota</taxon>
        <taxon>Metazoa</taxon>
        <taxon>Ecdysozoa</taxon>
        <taxon>Arthropoda</taxon>
        <taxon>Crustacea</taxon>
        <taxon>Multicrustacea</taxon>
        <taxon>Malacostraca</taxon>
        <taxon>Eumalacostraca</taxon>
        <taxon>Eucarida</taxon>
        <taxon>Decapoda</taxon>
        <taxon>Pleocyemata</taxon>
        <taxon>Anomura</taxon>
        <taxon>Galatheoidea</taxon>
        <taxon>Porcellanidae</taxon>
        <taxon>Petrolisthes</taxon>
    </lineage>
</organism>
<evidence type="ECO:0000313" key="2">
    <source>
        <dbReference type="Proteomes" id="UP001286313"/>
    </source>
</evidence>
<accession>A0AAE1KVJ0</accession>
<gene>
    <name evidence="1" type="ORF">Pcinc_010289</name>
</gene>